<dbReference type="GO" id="GO:0016791">
    <property type="term" value="F:phosphatase activity"/>
    <property type="evidence" value="ECO:0007669"/>
    <property type="project" value="TreeGrafter"/>
</dbReference>
<feature type="domain" description="STAS" evidence="5">
    <location>
        <begin position="1"/>
        <end position="86"/>
    </location>
</feature>
<evidence type="ECO:0000256" key="3">
    <source>
        <dbReference type="PIRSR" id="PIRSR000915-2"/>
    </source>
</evidence>
<keyword evidence="1 4" id="KW-0479">Metal-binding</keyword>
<dbReference type="InterPro" id="IPR002645">
    <property type="entry name" value="STAS_dom"/>
</dbReference>
<dbReference type="Pfam" id="PF13344">
    <property type="entry name" value="Hydrolase_6"/>
    <property type="match status" value="1"/>
</dbReference>
<evidence type="ECO:0000313" key="6">
    <source>
        <dbReference type="EMBL" id="HIZ23960.1"/>
    </source>
</evidence>
<feature type="active site" description="Proton donor" evidence="2">
    <location>
        <position position="18"/>
    </location>
</feature>
<evidence type="ECO:0000313" key="7">
    <source>
        <dbReference type="Proteomes" id="UP000824044"/>
    </source>
</evidence>
<reference evidence="6" key="2">
    <citation type="submission" date="2021-04" db="EMBL/GenBank/DDBJ databases">
        <authorList>
            <person name="Gilroy R."/>
        </authorList>
    </citation>
    <scope>NUCLEOTIDE SEQUENCE</scope>
    <source>
        <strain evidence="6">CHK33-5263</strain>
    </source>
</reference>
<dbReference type="SUPFAM" id="SSF56784">
    <property type="entry name" value="HAD-like"/>
    <property type="match status" value="1"/>
</dbReference>
<keyword evidence="6" id="KW-0378">Hydrolase</keyword>
<dbReference type="Proteomes" id="UP000824044">
    <property type="component" value="Unassembled WGS sequence"/>
</dbReference>
<dbReference type="Pfam" id="PF13242">
    <property type="entry name" value="Hydrolase_like"/>
    <property type="match status" value="1"/>
</dbReference>
<dbReference type="AlphaFoldDB" id="A0A9D2DVT3"/>
<organism evidence="6 7">
    <name type="scientific">Candidatus Gallimonas intestinigallinarum</name>
    <dbReference type="NCBI Taxonomy" id="2838604"/>
    <lineage>
        <taxon>Bacteria</taxon>
        <taxon>Bacillati</taxon>
        <taxon>Bacillota</taxon>
        <taxon>Clostridia</taxon>
        <taxon>Candidatus Gallimonas</taxon>
    </lineage>
</organism>
<feature type="active site" description="Nucleophile" evidence="2">
    <location>
        <position position="16"/>
    </location>
</feature>
<dbReference type="EC" id="3.1.3.-" evidence="1"/>
<dbReference type="PROSITE" id="PS50801">
    <property type="entry name" value="STAS"/>
    <property type="match status" value="1"/>
</dbReference>
<dbReference type="NCBIfam" id="TIGR01460">
    <property type="entry name" value="HAD-SF-IIA"/>
    <property type="match status" value="1"/>
</dbReference>
<evidence type="ECO:0000256" key="4">
    <source>
        <dbReference type="PIRSR" id="PIRSR000915-3"/>
    </source>
</evidence>
<dbReference type="InterPro" id="IPR023214">
    <property type="entry name" value="HAD_sf"/>
</dbReference>
<feature type="binding site" evidence="4">
    <location>
        <position position="16"/>
    </location>
    <ligand>
        <name>Mg(2+)</name>
        <dbReference type="ChEBI" id="CHEBI:18420"/>
    </ligand>
</feature>
<dbReference type="InterPro" id="IPR006357">
    <property type="entry name" value="HAD-SF_hydro_IIA"/>
</dbReference>
<proteinExistence type="inferred from homology"/>
<evidence type="ECO:0000259" key="5">
    <source>
        <dbReference type="PROSITE" id="PS50801"/>
    </source>
</evidence>
<evidence type="ECO:0000256" key="1">
    <source>
        <dbReference type="PIRNR" id="PIRNR000915"/>
    </source>
</evidence>
<accession>A0A9D2DVT3</accession>
<dbReference type="InterPro" id="IPR036412">
    <property type="entry name" value="HAD-like_sf"/>
</dbReference>
<name>A0A9D2DVT3_9FIRM</name>
<dbReference type="EMBL" id="DXBS01000013">
    <property type="protein sequence ID" value="HIZ23960.1"/>
    <property type="molecule type" value="Genomic_DNA"/>
</dbReference>
<evidence type="ECO:0000256" key="2">
    <source>
        <dbReference type="PIRSR" id="PIRSR000915-1"/>
    </source>
</evidence>
<protein>
    <recommendedName>
        <fullName evidence="1">Acid sugar phosphatase</fullName>
        <ecNumber evidence="1">3.1.3.-</ecNumber>
    </recommendedName>
</protein>
<dbReference type="PANTHER" id="PTHR19288:SF46">
    <property type="entry name" value="HALOACID DEHALOGENASE-LIKE HYDROLASE DOMAIN-CONTAINING PROTEIN 2"/>
    <property type="match status" value="1"/>
</dbReference>
<dbReference type="PANTHER" id="PTHR19288">
    <property type="entry name" value="4-NITROPHENYLPHOSPHATASE-RELATED"/>
    <property type="match status" value="1"/>
</dbReference>
<comment type="function">
    <text evidence="1">Catalyzes the dephosphorylation of 2-6 carbon acid sugars in vitro.</text>
</comment>
<feature type="binding site" evidence="4">
    <location>
        <position position="213"/>
    </location>
    <ligand>
        <name>Mg(2+)</name>
        <dbReference type="ChEBI" id="CHEBI:18420"/>
    </ligand>
</feature>
<keyword evidence="1 4" id="KW-0460">Magnesium</keyword>
<dbReference type="PIRSF" id="PIRSF000915">
    <property type="entry name" value="PGP-type_phosphatase"/>
    <property type="match status" value="1"/>
</dbReference>
<reference evidence="6" key="1">
    <citation type="journal article" date="2021" name="PeerJ">
        <title>Extensive microbial diversity within the chicken gut microbiome revealed by metagenomics and culture.</title>
        <authorList>
            <person name="Gilroy R."/>
            <person name="Ravi A."/>
            <person name="Getino M."/>
            <person name="Pursley I."/>
            <person name="Horton D.L."/>
            <person name="Alikhan N.F."/>
            <person name="Baker D."/>
            <person name="Gharbi K."/>
            <person name="Hall N."/>
            <person name="Watson M."/>
            <person name="Adriaenssens E.M."/>
            <person name="Foster-Nyarko E."/>
            <person name="Jarju S."/>
            <person name="Secka A."/>
            <person name="Antonio M."/>
            <person name="Oren A."/>
            <person name="Chaudhuri R.R."/>
            <person name="La Ragione R."/>
            <person name="Hildebrand F."/>
            <person name="Pallen M.J."/>
        </authorList>
    </citation>
    <scope>NUCLEOTIDE SEQUENCE</scope>
    <source>
        <strain evidence="6">CHK33-5263</strain>
    </source>
</reference>
<dbReference type="GO" id="GO:0046872">
    <property type="term" value="F:metal ion binding"/>
    <property type="evidence" value="ECO:0007669"/>
    <property type="project" value="UniProtKB-KW"/>
</dbReference>
<comment type="cofactor">
    <cofactor evidence="4">
        <name>Mg(2+)</name>
        <dbReference type="ChEBI" id="CHEBI:18420"/>
    </cofactor>
    <text evidence="4">Divalent metal ions. Mg(2+) is the most effective.</text>
</comment>
<sequence>MTKEELLKGTDLFLLDLDGTVYLSDTPIAGVKEALQGLRAMGKRLVYLTNNSSRTREEYVEKLTRLGLFGAEDDVYTSAHAAATYLGAHYAGAKVYALATDAVREELRARSVRLTEENPDVCLLAYDTRLTFEKMKKFNEFLATGAAFIATHPDDVCPTDGVHMPDVGSFLALFERSSGRRPDVICGKPFTVMGACIAQKYRVPAARTCMVGDRMHTDIRFGNANGMKSLLVLSGETTRESMCNFPDKPDLVLASLAEIL</sequence>
<feature type="binding site" evidence="3">
    <location>
        <position position="188"/>
    </location>
    <ligand>
        <name>substrate</name>
    </ligand>
</feature>
<comment type="similarity">
    <text evidence="1">Belongs to the HAD-like hydrolase superfamily. NagD family.</text>
</comment>
<comment type="caution">
    <text evidence="6">The sequence shown here is derived from an EMBL/GenBank/DDBJ whole genome shotgun (WGS) entry which is preliminary data.</text>
</comment>
<dbReference type="GO" id="GO:0005737">
    <property type="term" value="C:cytoplasm"/>
    <property type="evidence" value="ECO:0007669"/>
    <property type="project" value="TreeGrafter"/>
</dbReference>
<gene>
    <name evidence="6" type="ORF">H9812_00570</name>
</gene>
<feature type="binding site" evidence="4">
    <location>
        <position position="18"/>
    </location>
    <ligand>
        <name>Mg(2+)</name>
        <dbReference type="ChEBI" id="CHEBI:18420"/>
    </ligand>
</feature>
<dbReference type="Gene3D" id="3.40.50.1000">
    <property type="entry name" value="HAD superfamily/HAD-like"/>
    <property type="match status" value="2"/>
</dbReference>